<dbReference type="PANTHER" id="PTHR48111">
    <property type="entry name" value="REGULATOR OF RPOS"/>
    <property type="match status" value="1"/>
</dbReference>
<keyword evidence="4" id="KW-0804">Transcription</keyword>
<sequence length="288" mass="34062">MKAMIIDDEKHAITRLVKLLEQIPTITKVVAFDDPLDALGYLPNHQQDMIFLDVEMPVHGLEVFGRIMDIQTYVPVIFTTAYDQYAIKAFELNAIDYLLKPFRRERLLKSVERVEEYYKTLPNEQVKQNHTLHIDCFKRLSMYHGDEIINLNWRTKKADELIAFLVCEEGTFVSKDKIIDSLWRDLDSKKGMNNLYTTLYYIRRQAQKSNVKIPIESLRGKMRFNIENIHVDMIALSNVYTSYKKGDAINRDYVNALYKGMLLEEHDYPWAIILQSKYEHIYQELMYD</sequence>
<organism evidence="8 9">
    <name type="scientific">Vallitalea pronyensis</name>
    <dbReference type="NCBI Taxonomy" id="1348613"/>
    <lineage>
        <taxon>Bacteria</taxon>
        <taxon>Bacillati</taxon>
        <taxon>Bacillota</taxon>
        <taxon>Clostridia</taxon>
        <taxon>Lachnospirales</taxon>
        <taxon>Vallitaleaceae</taxon>
        <taxon>Vallitalea</taxon>
    </lineage>
</organism>
<dbReference type="GO" id="GO:0032993">
    <property type="term" value="C:protein-DNA complex"/>
    <property type="evidence" value="ECO:0007669"/>
    <property type="project" value="TreeGrafter"/>
</dbReference>
<dbReference type="PROSITE" id="PS50110">
    <property type="entry name" value="RESPONSE_REGULATORY"/>
    <property type="match status" value="1"/>
</dbReference>
<accession>A0A8J8MHM5</accession>
<dbReference type="InterPro" id="IPR016032">
    <property type="entry name" value="Sig_transdc_resp-reg_C-effctor"/>
</dbReference>
<evidence type="ECO:0000256" key="4">
    <source>
        <dbReference type="ARBA" id="ARBA00023163"/>
    </source>
</evidence>
<dbReference type="AlphaFoldDB" id="A0A8J8MHM5"/>
<name>A0A8J8MHM5_9FIRM</name>
<proteinExistence type="predicted"/>
<keyword evidence="3" id="KW-0238">DNA-binding</keyword>
<evidence type="ECO:0000256" key="6">
    <source>
        <dbReference type="PROSITE-ProRule" id="PRU00169"/>
    </source>
</evidence>
<dbReference type="InterPro" id="IPR036388">
    <property type="entry name" value="WH-like_DNA-bd_sf"/>
</dbReference>
<comment type="function">
    <text evidence="5">May play the central regulatory role in sporulation. It may be an element of the effector pathway responsible for the activation of sporulation genes in response to nutritional stress. Spo0A may act in concert with spo0H (a sigma factor) to control the expression of some genes that are critical to the sporulation process.</text>
</comment>
<keyword evidence="6" id="KW-0597">Phosphoprotein</keyword>
<dbReference type="InterPro" id="IPR001789">
    <property type="entry name" value="Sig_transdc_resp-reg_receiver"/>
</dbReference>
<evidence type="ECO:0000256" key="5">
    <source>
        <dbReference type="ARBA" id="ARBA00024867"/>
    </source>
</evidence>
<dbReference type="KEGG" id="vpy:HZI73_05435"/>
<dbReference type="RefSeq" id="WP_212697240.1">
    <property type="nucleotide sequence ID" value="NZ_CP058649.1"/>
</dbReference>
<evidence type="ECO:0000256" key="2">
    <source>
        <dbReference type="ARBA" id="ARBA00023015"/>
    </source>
</evidence>
<dbReference type="InterPro" id="IPR039420">
    <property type="entry name" value="WalR-like"/>
</dbReference>
<feature type="modified residue" description="4-aspartylphosphate" evidence="6">
    <location>
        <position position="53"/>
    </location>
</feature>
<evidence type="ECO:0000313" key="9">
    <source>
        <dbReference type="Proteomes" id="UP000683246"/>
    </source>
</evidence>
<dbReference type="SUPFAM" id="SSF46894">
    <property type="entry name" value="C-terminal effector domain of the bipartite response regulators"/>
    <property type="match status" value="1"/>
</dbReference>
<feature type="domain" description="Response regulatory" evidence="7">
    <location>
        <begin position="2"/>
        <end position="115"/>
    </location>
</feature>
<keyword evidence="9" id="KW-1185">Reference proteome</keyword>
<dbReference type="Gene3D" id="1.10.10.10">
    <property type="entry name" value="Winged helix-like DNA-binding domain superfamily/Winged helix DNA-binding domain"/>
    <property type="match status" value="1"/>
</dbReference>
<dbReference type="EMBL" id="CP058649">
    <property type="protein sequence ID" value="QUI21769.1"/>
    <property type="molecule type" value="Genomic_DNA"/>
</dbReference>
<reference evidence="8" key="1">
    <citation type="submission" date="2020-07" db="EMBL/GenBank/DDBJ databases">
        <title>Vallitalea pronyensis genome.</title>
        <authorList>
            <person name="Postec A."/>
        </authorList>
    </citation>
    <scope>NUCLEOTIDE SEQUENCE</scope>
    <source>
        <strain evidence="8">FatNI3</strain>
    </source>
</reference>
<dbReference type="InterPro" id="IPR011006">
    <property type="entry name" value="CheY-like_superfamily"/>
</dbReference>
<protein>
    <recommendedName>
        <fullName evidence="1">Stage 0 sporulation protein A homolog</fullName>
    </recommendedName>
</protein>
<evidence type="ECO:0000256" key="1">
    <source>
        <dbReference type="ARBA" id="ARBA00018672"/>
    </source>
</evidence>
<evidence type="ECO:0000256" key="3">
    <source>
        <dbReference type="ARBA" id="ARBA00023125"/>
    </source>
</evidence>
<dbReference type="SUPFAM" id="SSF52172">
    <property type="entry name" value="CheY-like"/>
    <property type="match status" value="1"/>
</dbReference>
<dbReference type="GO" id="GO:0006355">
    <property type="term" value="P:regulation of DNA-templated transcription"/>
    <property type="evidence" value="ECO:0007669"/>
    <property type="project" value="InterPro"/>
</dbReference>
<dbReference type="PANTHER" id="PTHR48111:SF69">
    <property type="entry name" value="RESPONSE REGULATOR RECEIVER"/>
    <property type="match status" value="1"/>
</dbReference>
<dbReference type="SMART" id="SM00448">
    <property type="entry name" value="REC"/>
    <property type="match status" value="1"/>
</dbReference>
<dbReference type="Pfam" id="PF00072">
    <property type="entry name" value="Response_reg"/>
    <property type="match status" value="1"/>
</dbReference>
<keyword evidence="2" id="KW-0805">Transcription regulation</keyword>
<dbReference type="GO" id="GO:0000156">
    <property type="term" value="F:phosphorelay response regulator activity"/>
    <property type="evidence" value="ECO:0007669"/>
    <property type="project" value="TreeGrafter"/>
</dbReference>
<dbReference type="Gene3D" id="3.40.50.2300">
    <property type="match status" value="1"/>
</dbReference>
<dbReference type="GO" id="GO:0005829">
    <property type="term" value="C:cytosol"/>
    <property type="evidence" value="ECO:0007669"/>
    <property type="project" value="TreeGrafter"/>
</dbReference>
<dbReference type="Proteomes" id="UP000683246">
    <property type="component" value="Chromosome"/>
</dbReference>
<evidence type="ECO:0000259" key="7">
    <source>
        <dbReference type="PROSITE" id="PS50110"/>
    </source>
</evidence>
<dbReference type="GO" id="GO:0000976">
    <property type="term" value="F:transcription cis-regulatory region binding"/>
    <property type="evidence" value="ECO:0007669"/>
    <property type="project" value="TreeGrafter"/>
</dbReference>
<evidence type="ECO:0000313" key="8">
    <source>
        <dbReference type="EMBL" id="QUI21769.1"/>
    </source>
</evidence>
<gene>
    <name evidence="8" type="ORF">HZI73_05435</name>
</gene>